<evidence type="ECO:0000313" key="2">
    <source>
        <dbReference type="Ensembl" id="ENSCPRP00005015479.1"/>
    </source>
</evidence>
<dbReference type="Proteomes" id="UP000594220">
    <property type="component" value="Unplaced"/>
</dbReference>
<dbReference type="AlphaFoldDB" id="A0A7M4EV65"/>
<keyword evidence="1" id="KW-1133">Transmembrane helix</keyword>
<keyword evidence="1" id="KW-0472">Membrane</keyword>
<name>A0A7M4EV65_CROPO</name>
<reference evidence="2" key="1">
    <citation type="submission" date="2025-08" db="UniProtKB">
        <authorList>
            <consortium name="Ensembl"/>
        </authorList>
    </citation>
    <scope>IDENTIFICATION</scope>
</reference>
<protein>
    <submittedName>
        <fullName evidence="2">Uncharacterized protein</fullName>
    </submittedName>
</protein>
<evidence type="ECO:0000313" key="3">
    <source>
        <dbReference type="Proteomes" id="UP000594220"/>
    </source>
</evidence>
<accession>A0A7M4EV65</accession>
<reference evidence="2" key="2">
    <citation type="submission" date="2025-09" db="UniProtKB">
        <authorList>
            <consortium name="Ensembl"/>
        </authorList>
    </citation>
    <scope>IDENTIFICATION</scope>
</reference>
<sequence length="107" mass="12137">MAINSPLPGTVGVFLSLQTGWGFLFWSHLLLFCWAFYLGLSWVCGRPIVPGRHVKNVLMLMREPSLAPSGLSSFFLFELLPQWLHPPQFYFSRACLLDVPPPPSFSR</sequence>
<organism evidence="2 3">
    <name type="scientific">Crocodylus porosus</name>
    <name type="common">Saltwater crocodile</name>
    <name type="synonym">Estuarine crocodile</name>
    <dbReference type="NCBI Taxonomy" id="8502"/>
    <lineage>
        <taxon>Eukaryota</taxon>
        <taxon>Metazoa</taxon>
        <taxon>Chordata</taxon>
        <taxon>Craniata</taxon>
        <taxon>Vertebrata</taxon>
        <taxon>Euteleostomi</taxon>
        <taxon>Archelosauria</taxon>
        <taxon>Archosauria</taxon>
        <taxon>Crocodylia</taxon>
        <taxon>Longirostres</taxon>
        <taxon>Crocodylidae</taxon>
        <taxon>Crocodylus</taxon>
    </lineage>
</organism>
<keyword evidence="3" id="KW-1185">Reference proteome</keyword>
<keyword evidence="1" id="KW-0812">Transmembrane</keyword>
<feature type="transmembrane region" description="Helical" evidence="1">
    <location>
        <begin position="23"/>
        <end position="45"/>
    </location>
</feature>
<evidence type="ECO:0000256" key="1">
    <source>
        <dbReference type="SAM" id="Phobius"/>
    </source>
</evidence>
<dbReference type="Ensembl" id="ENSCPRT00005018161.1">
    <property type="protein sequence ID" value="ENSCPRP00005015479.1"/>
    <property type="gene ID" value="ENSCPRG00005010856.1"/>
</dbReference>
<proteinExistence type="predicted"/>